<evidence type="ECO:0000256" key="1">
    <source>
        <dbReference type="SAM" id="MobiDB-lite"/>
    </source>
</evidence>
<evidence type="ECO:0008006" key="4">
    <source>
        <dbReference type="Google" id="ProtNLM"/>
    </source>
</evidence>
<dbReference type="KEGG" id="abac:LuPra_01706"/>
<gene>
    <name evidence="2" type="ORF">LuPra_01706</name>
</gene>
<dbReference type="OrthoDB" id="9796641at2"/>
<proteinExistence type="predicted"/>
<dbReference type="RefSeq" id="WP_110170343.1">
    <property type="nucleotide sequence ID" value="NZ_CP015136.1"/>
</dbReference>
<sequence length="106" mass="12008">MPVNKRASRPAWRDSDDAPELTEEFFERADEYVGEKLVRRGRPPGSGTKELVSLRIDRDVLSRLRAGGRGWQTRANDILRQAVAAPTRTTRRTPTRPPTRRSKAPA</sequence>
<organism evidence="2 3">
    <name type="scientific">Luteitalea pratensis</name>
    <dbReference type="NCBI Taxonomy" id="1855912"/>
    <lineage>
        <taxon>Bacteria</taxon>
        <taxon>Pseudomonadati</taxon>
        <taxon>Acidobacteriota</taxon>
        <taxon>Vicinamibacteria</taxon>
        <taxon>Vicinamibacterales</taxon>
        <taxon>Vicinamibacteraceae</taxon>
        <taxon>Luteitalea</taxon>
    </lineage>
</organism>
<keyword evidence="3" id="KW-1185">Reference proteome</keyword>
<dbReference type="AlphaFoldDB" id="A0A143PIW9"/>
<feature type="compositionally biased region" description="Basic residues" evidence="1">
    <location>
        <begin position="89"/>
        <end position="106"/>
    </location>
</feature>
<reference evidence="3" key="2">
    <citation type="submission" date="2016-04" db="EMBL/GenBank/DDBJ databases">
        <title>First Complete Genome Sequence of a Subdivision 6 Acidobacterium.</title>
        <authorList>
            <person name="Huang S."/>
            <person name="Vieira S."/>
            <person name="Bunk B."/>
            <person name="Riedel T."/>
            <person name="Sproeer C."/>
            <person name="Overmann J."/>
        </authorList>
    </citation>
    <scope>NUCLEOTIDE SEQUENCE [LARGE SCALE GENOMIC DNA]</scope>
    <source>
        <strain evidence="3">DSM 100886 HEG_-6_39</strain>
    </source>
</reference>
<name>A0A143PIW9_LUTPR</name>
<feature type="region of interest" description="Disordered" evidence="1">
    <location>
        <begin position="77"/>
        <end position="106"/>
    </location>
</feature>
<accession>A0A143PIW9</accession>
<feature type="region of interest" description="Disordered" evidence="1">
    <location>
        <begin position="1"/>
        <end position="20"/>
    </location>
</feature>
<evidence type="ECO:0000313" key="2">
    <source>
        <dbReference type="EMBL" id="AMY08505.1"/>
    </source>
</evidence>
<protein>
    <recommendedName>
        <fullName evidence="4">BrnA antitoxin of type II toxin-antitoxin system</fullName>
    </recommendedName>
</protein>
<dbReference type="EMBL" id="CP015136">
    <property type="protein sequence ID" value="AMY08505.1"/>
    <property type="molecule type" value="Genomic_DNA"/>
</dbReference>
<reference evidence="2 3" key="1">
    <citation type="journal article" date="2016" name="Genome Announc.">
        <title>First Complete Genome Sequence of a Subdivision 6 Acidobacterium Strain.</title>
        <authorList>
            <person name="Huang S."/>
            <person name="Vieira S."/>
            <person name="Bunk B."/>
            <person name="Riedel T."/>
            <person name="Sproer C."/>
            <person name="Overmann J."/>
        </authorList>
    </citation>
    <scope>NUCLEOTIDE SEQUENCE [LARGE SCALE GENOMIC DNA]</scope>
    <source>
        <strain evidence="3">DSM 100886 HEG_-6_39</strain>
    </source>
</reference>
<dbReference type="Pfam" id="PF14384">
    <property type="entry name" value="BrnA_antitoxin"/>
    <property type="match status" value="1"/>
</dbReference>
<dbReference type="InterPro" id="IPR025528">
    <property type="entry name" value="BrnA_antitoxin"/>
</dbReference>
<dbReference type="Proteomes" id="UP000076079">
    <property type="component" value="Chromosome"/>
</dbReference>
<evidence type="ECO:0000313" key="3">
    <source>
        <dbReference type="Proteomes" id="UP000076079"/>
    </source>
</evidence>